<dbReference type="Pfam" id="PF17766">
    <property type="entry name" value="fn3_6"/>
    <property type="match status" value="1"/>
</dbReference>
<dbReference type="CDD" id="cd02120">
    <property type="entry name" value="PA_subtilisin_like"/>
    <property type="match status" value="1"/>
</dbReference>
<organism evidence="11 12">
    <name type="scientific">Gossypium tomentosum</name>
    <name type="common">Hawaiian cotton</name>
    <name type="synonym">Gossypium sandvicense</name>
    <dbReference type="NCBI Taxonomy" id="34277"/>
    <lineage>
        <taxon>Eukaryota</taxon>
        <taxon>Viridiplantae</taxon>
        <taxon>Streptophyta</taxon>
        <taxon>Embryophyta</taxon>
        <taxon>Tracheophyta</taxon>
        <taxon>Spermatophyta</taxon>
        <taxon>Magnoliopsida</taxon>
        <taxon>eudicotyledons</taxon>
        <taxon>Gunneridae</taxon>
        <taxon>Pentapetalae</taxon>
        <taxon>rosids</taxon>
        <taxon>malvids</taxon>
        <taxon>Malvales</taxon>
        <taxon>Malvaceae</taxon>
        <taxon>Malvoideae</taxon>
        <taxon>Gossypium</taxon>
    </lineage>
</organism>
<dbReference type="InterPro" id="IPR015500">
    <property type="entry name" value="Peptidase_S8_subtilisin-rel"/>
</dbReference>
<keyword evidence="4 7" id="KW-0378">Hydrolase</keyword>
<evidence type="ECO:0000256" key="6">
    <source>
        <dbReference type="PIRSR" id="PIRSR615500-1"/>
    </source>
</evidence>
<dbReference type="GO" id="GO:0004252">
    <property type="term" value="F:serine-type endopeptidase activity"/>
    <property type="evidence" value="ECO:0007669"/>
    <property type="project" value="UniProtKB-UniRule"/>
</dbReference>
<dbReference type="InterPro" id="IPR037045">
    <property type="entry name" value="S8pro/Inhibitor_I9_sf"/>
</dbReference>
<dbReference type="PRINTS" id="PR00723">
    <property type="entry name" value="SUBTILISIN"/>
</dbReference>
<dbReference type="InterPro" id="IPR010259">
    <property type="entry name" value="S8pro/Inhibitor_I9"/>
</dbReference>
<evidence type="ECO:0000259" key="10">
    <source>
        <dbReference type="Pfam" id="PF17766"/>
    </source>
</evidence>
<sequence length="647" mass="70366">MDKLAMPAAFSSHHDWYMSTLSSLLSPDGFSPLHLYTYNHVMDGFSAVLSQAHLDQLHELPGHLATYPETIGHLHTTRASTFLGLKKHSRLWPAGGFGEDMIIGVLDSGIWPESESFNDEGLPPVPKRWRGACETGHGSHTSSIAAGSSAVGAEYFGYAKGKTIGMAPKARIFMYKVLFFDESYDAAATDVLAGLDQAIEDGVDVLSLSLGFFETPFDENPIAIGAFAALKKAIFLTVTGKSVYPENLFVSDVPIYFGHGNRTKELCEIYSLDPEEVAGKYIFCDFDSSGQTNAYAQIDKMDTAGAAGAIFSSSEGPFFRPTDFFKPFVLVNPKYEDLVKHYIINSKNATVSIRFQTTLLDTKPAPQVAYFSSRGPDRKSLWILKPDILAPGVDILAAWVPNRGFAPINDDDYLLTDYALESGTSMSCPHAAGIATLLKAAHRDWSSAAIRSAMMTTAEVFDNANGRIIDMTTGVAGTPLDFGAGHINPNKAMDPGLVYDIEIQDYINYLCGLNYTSKQIRTITGMHQFNCDSATLDLNCPSFIILLNSTNTTGTTFQRELTNVAEGSSVYRAVVRAPSGMKAVVQPATITFAGKYSKAKFQLTVEIDVGVGSIPESDYFGNYGFLSWYEVNGKHQVTSPIVSAFAP</sequence>
<evidence type="ECO:0000259" key="9">
    <source>
        <dbReference type="Pfam" id="PF05922"/>
    </source>
</evidence>
<dbReference type="SUPFAM" id="SSF52743">
    <property type="entry name" value="Subtilisin-like"/>
    <property type="match status" value="1"/>
</dbReference>
<feature type="domain" description="Inhibitor I9" evidence="9">
    <location>
        <begin position="1"/>
        <end position="75"/>
    </location>
</feature>
<keyword evidence="3" id="KW-0732">Signal</keyword>
<dbReference type="InterPro" id="IPR000209">
    <property type="entry name" value="Peptidase_S8/S53_dom"/>
</dbReference>
<dbReference type="PROSITE" id="PS51892">
    <property type="entry name" value="SUBTILASE"/>
    <property type="match status" value="1"/>
</dbReference>
<gene>
    <name evidence="11" type="ORF">ES332_D12G025900v1</name>
</gene>
<comment type="similarity">
    <text evidence="1 7">Belongs to the peptidase S8 family.</text>
</comment>
<evidence type="ECO:0000256" key="4">
    <source>
        <dbReference type="ARBA" id="ARBA00022801"/>
    </source>
</evidence>
<dbReference type="InterPro" id="IPR023828">
    <property type="entry name" value="Peptidase_S8_Ser-AS"/>
</dbReference>
<dbReference type="EMBL" id="CM017634">
    <property type="protein sequence ID" value="TYH37238.1"/>
    <property type="molecule type" value="Genomic_DNA"/>
</dbReference>
<dbReference type="Gene3D" id="3.40.50.200">
    <property type="entry name" value="Peptidase S8/S53 domain"/>
    <property type="match status" value="2"/>
</dbReference>
<dbReference type="InterPro" id="IPR045051">
    <property type="entry name" value="SBT"/>
</dbReference>
<dbReference type="Pfam" id="PF00082">
    <property type="entry name" value="Peptidase_S8"/>
    <property type="match status" value="1"/>
</dbReference>
<keyword evidence="5 7" id="KW-0720">Serine protease</keyword>
<evidence type="ECO:0000256" key="2">
    <source>
        <dbReference type="ARBA" id="ARBA00022670"/>
    </source>
</evidence>
<feature type="active site" description="Charge relay system" evidence="6 7">
    <location>
        <position position="137"/>
    </location>
</feature>
<evidence type="ECO:0008006" key="13">
    <source>
        <dbReference type="Google" id="ProtNLM"/>
    </source>
</evidence>
<accession>A0A5D2I4D9</accession>
<evidence type="ECO:0000313" key="12">
    <source>
        <dbReference type="Proteomes" id="UP000322667"/>
    </source>
</evidence>
<dbReference type="Gene3D" id="2.60.40.2310">
    <property type="match status" value="1"/>
</dbReference>
<dbReference type="AlphaFoldDB" id="A0A5D2I4D9"/>
<name>A0A5D2I4D9_GOSTO</name>
<reference evidence="11 12" key="1">
    <citation type="submission" date="2019-07" db="EMBL/GenBank/DDBJ databases">
        <title>WGS assembly of Gossypium tomentosum.</title>
        <authorList>
            <person name="Chen Z.J."/>
            <person name="Sreedasyam A."/>
            <person name="Ando A."/>
            <person name="Song Q."/>
            <person name="De L."/>
            <person name="Hulse-Kemp A."/>
            <person name="Ding M."/>
            <person name="Ye W."/>
            <person name="Kirkbride R."/>
            <person name="Jenkins J."/>
            <person name="Plott C."/>
            <person name="Lovell J."/>
            <person name="Lin Y.-M."/>
            <person name="Vaughn R."/>
            <person name="Liu B."/>
            <person name="Li W."/>
            <person name="Simpson S."/>
            <person name="Scheffler B."/>
            <person name="Saski C."/>
            <person name="Grover C."/>
            <person name="Hu G."/>
            <person name="Conover J."/>
            <person name="Carlson J."/>
            <person name="Shu S."/>
            <person name="Boston L."/>
            <person name="Williams M."/>
            <person name="Peterson D."/>
            <person name="Mcgee K."/>
            <person name="Jones D."/>
            <person name="Wendel J."/>
            <person name="Stelly D."/>
            <person name="Grimwood J."/>
            <person name="Schmutz J."/>
        </authorList>
    </citation>
    <scope>NUCLEOTIDE SEQUENCE [LARGE SCALE GENOMIC DNA]</scope>
    <source>
        <strain evidence="11">7179.01</strain>
    </source>
</reference>
<dbReference type="PANTHER" id="PTHR10795">
    <property type="entry name" value="PROPROTEIN CONVERTASE SUBTILISIN/KEXIN"/>
    <property type="match status" value="1"/>
</dbReference>
<feature type="active site" description="Charge relay system" evidence="6 7">
    <location>
        <position position="425"/>
    </location>
</feature>
<dbReference type="Gene3D" id="3.30.70.80">
    <property type="entry name" value="Peptidase S8 propeptide/proteinase inhibitor I9"/>
    <property type="match status" value="1"/>
</dbReference>
<evidence type="ECO:0000256" key="7">
    <source>
        <dbReference type="PROSITE-ProRule" id="PRU01240"/>
    </source>
</evidence>
<keyword evidence="2 7" id="KW-0645">Protease</keyword>
<feature type="domain" description="Peptidase S8/S53" evidence="8">
    <location>
        <begin position="98"/>
        <end position="467"/>
    </location>
</feature>
<keyword evidence="12" id="KW-1185">Reference proteome</keyword>
<dbReference type="Proteomes" id="UP000322667">
    <property type="component" value="Chromosome D12"/>
</dbReference>
<evidence type="ECO:0000256" key="3">
    <source>
        <dbReference type="ARBA" id="ARBA00022729"/>
    </source>
</evidence>
<dbReference type="GO" id="GO:0006508">
    <property type="term" value="P:proteolysis"/>
    <property type="evidence" value="ECO:0007669"/>
    <property type="project" value="UniProtKB-KW"/>
</dbReference>
<dbReference type="Gene3D" id="3.50.30.30">
    <property type="match status" value="1"/>
</dbReference>
<feature type="active site" description="Charge relay system" evidence="6 7">
    <location>
        <position position="107"/>
    </location>
</feature>
<dbReference type="InterPro" id="IPR041469">
    <property type="entry name" value="Subtilisin-like_FN3"/>
</dbReference>
<feature type="domain" description="Subtilisin-like protease fibronectin type-III" evidence="10">
    <location>
        <begin position="537"/>
        <end position="642"/>
    </location>
</feature>
<dbReference type="Pfam" id="PF05922">
    <property type="entry name" value="Inhibitor_I9"/>
    <property type="match status" value="1"/>
</dbReference>
<proteinExistence type="inferred from homology"/>
<dbReference type="InterPro" id="IPR036852">
    <property type="entry name" value="Peptidase_S8/S53_dom_sf"/>
</dbReference>
<protein>
    <recommendedName>
        <fullName evidence="13">Subtilisin-like protease fibronectin type-III domain-containing protein</fullName>
    </recommendedName>
</protein>
<evidence type="ECO:0000259" key="8">
    <source>
        <dbReference type="Pfam" id="PF00082"/>
    </source>
</evidence>
<evidence type="ECO:0000256" key="1">
    <source>
        <dbReference type="ARBA" id="ARBA00011073"/>
    </source>
</evidence>
<evidence type="ECO:0000313" key="11">
    <source>
        <dbReference type="EMBL" id="TYH37238.1"/>
    </source>
</evidence>
<evidence type="ECO:0000256" key="5">
    <source>
        <dbReference type="ARBA" id="ARBA00022825"/>
    </source>
</evidence>
<dbReference type="PROSITE" id="PS00138">
    <property type="entry name" value="SUBTILASE_SER"/>
    <property type="match status" value="1"/>
</dbReference>